<accession>A0A480ACD6</accession>
<organism evidence="1 2">
    <name type="scientific">Dolichospermum planctonicum</name>
    <dbReference type="NCBI Taxonomy" id="136072"/>
    <lineage>
        <taxon>Bacteria</taxon>
        <taxon>Bacillati</taxon>
        <taxon>Cyanobacteriota</taxon>
        <taxon>Cyanophyceae</taxon>
        <taxon>Nostocales</taxon>
        <taxon>Aphanizomenonaceae</taxon>
        <taxon>Dolichospermum</taxon>
    </lineage>
</organism>
<sequence length="212" mass="23795">MAYSDFTLERITKIFGINIEERTNVFPAFDELTVDAFFIKYLQNNIPLAQAISTEKAKSEMIIAPVLIEVRRLLDNKISLFSGIDFNVNIEQGLNGFCDFLIGLSSQQLYVTSPVIALVEAKNDNLKQGFAQCIAEMIAAAQLNQSEGNNIENIYGCVTNGNQWVFLQLTGNLVVVDLDEYYINQPEKIISVFVSLIKSELELNLKQISRIS</sequence>
<dbReference type="RefSeq" id="WP_137908348.1">
    <property type="nucleotide sequence ID" value="NZ_BJCF01000027.1"/>
</dbReference>
<comment type="caution">
    <text evidence="1">The sequence shown here is derived from an EMBL/GenBank/DDBJ whole genome shotgun (WGS) entry which is preliminary data.</text>
</comment>
<dbReference type="AlphaFoldDB" id="A0A480ACD6"/>
<name>A0A480ACD6_9CYAN</name>
<evidence type="ECO:0000313" key="1">
    <source>
        <dbReference type="EMBL" id="GCL42785.1"/>
    </source>
</evidence>
<dbReference type="Proteomes" id="UP000299367">
    <property type="component" value="Unassembled WGS sequence"/>
</dbReference>
<proteinExistence type="predicted"/>
<evidence type="ECO:0000313" key="2">
    <source>
        <dbReference type="Proteomes" id="UP000299367"/>
    </source>
</evidence>
<protein>
    <submittedName>
        <fullName evidence="1">Uncharacterized protein</fullName>
    </submittedName>
</protein>
<gene>
    <name evidence="1" type="ORF">NIES80_24930</name>
</gene>
<reference evidence="2" key="1">
    <citation type="submission" date="2019-02" db="EMBL/GenBank/DDBJ databases">
        <title>Draft genome sequence of Dolichospermum planctonicum NIES-80.</title>
        <authorList>
            <person name="Yamaguchi H."/>
            <person name="Suzuki S."/>
            <person name="Kawachi M."/>
        </authorList>
    </citation>
    <scope>NUCLEOTIDE SEQUENCE [LARGE SCALE GENOMIC DNA]</scope>
    <source>
        <strain evidence="2">NIES-80</strain>
    </source>
</reference>
<dbReference type="EMBL" id="BJCF01000027">
    <property type="protein sequence ID" value="GCL42785.1"/>
    <property type="molecule type" value="Genomic_DNA"/>
</dbReference>
<dbReference type="OrthoDB" id="518124at2"/>